<dbReference type="PANTHER" id="PTHR11455">
    <property type="entry name" value="CRYPTOCHROME"/>
    <property type="match status" value="1"/>
</dbReference>
<evidence type="ECO:0000259" key="3">
    <source>
        <dbReference type="PROSITE" id="PS51645"/>
    </source>
</evidence>
<dbReference type="GO" id="GO:0032922">
    <property type="term" value="P:circadian regulation of gene expression"/>
    <property type="evidence" value="ECO:0007669"/>
    <property type="project" value="TreeGrafter"/>
</dbReference>
<dbReference type="InterPro" id="IPR006050">
    <property type="entry name" value="DNA_photolyase_N"/>
</dbReference>
<dbReference type="PANTHER" id="PTHR11455:SF63">
    <property type="entry name" value="PHOTOLYASE_CRYPTOCHROME ALPHA_BETA DOMAIN-CONTAINING PROTEIN"/>
    <property type="match status" value="1"/>
</dbReference>
<dbReference type="Ensembl" id="ENSHHUT00000068872.1">
    <property type="protein sequence ID" value="ENSHHUP00000066627.1"/>
    <property type="gene ID" value="ENSHHUG00000039284.1"/>
</dbReference>
<dbReference type="GO" id="GO:0071949">
    <property type="term" value="F:FAD binding"/>
    <property type="evidence" value="ECO:0007669"/>
    <property type="project" value="TreeGrafter"/>
</dbReference>
<feature type="region of interest" description="Disordered" evidence="2">
    <location>
        <begin position="86"/>
        <end position="113"/>
    </location>
</feature>
<evidence type="ECO:0000313" key="5">
    <source>
        <dbReference type="Proteomes" id="UP000314982"/>
    </source>
</evidence>
<dbReference type="GO" id="GO:0003677">
    <property type="term" value="F:DNA binding"/>
    <property type="evidence" value="ECO:0007669"/>
    <property type="project" value="TreeGrafter"/>
</dbReference>
<dbReference type="InterPro" id="IPR002081">
    <property type="entry name" value="Cryptochrome/DNA_photolyase_1"/>
</dbReference>
<dbReference type="SUPFAM" id="SSF52425">
    <property type="entry name" value="Cryptochrome/photolyase, N-terminal domain"/>
    <property type="match status" value="1"/>
</dbReference>
<keyword evidence="1" id="KW-0157">Chromophore</keyword>
<name>A0A4W5PSR5_9TELE</name>
<dbReference type="Gene3D" id="3.40.50.620">
    <property type="entry name" value="HUPs"/>
    <property type="match status" value="1"/>
</dbReference>
<accession>A0A4W5PSR5</accession>
<dbReference type="GO" id="GO:0005634">
    <property type="term" value="C:nucleus"/>
    <property type="evidence" value="ECO:0007669"/>
    <property type="project" value="TreeGrafter"/>
</dbReference>
<proteinExistence type="predicted"/>
<reference evidence="4" key="2">
    <citation type="submission" date="2025-08" db="UniProtKB">
        <authorList>
            <consortium name="Ensembl"/>
        </authorList>
    </citation>
    <scope>IDENTIFICATION</scope>
</reference>
<dbReference type="Proteomes" id="UP000314982">
    <property type="component" value="Unassembled WGS sequence"/>
</dbReference>
<dbReference type="STRING" id="62062.ENSHHUP00000066627"/>
<dbReference type="PROSITE" id="PS51645">
    <property type="entry name" value="PHR_CRY_ALPHA_BETA"/>
    <property type="match status" value="1"/>
</dbReference>
<reference evidence="5" key="1">
    <citation type="submission" date="2018-06" db="EMBL/GenBank/DDBJ databases">
        <title>Genome assembly of Danube salmon.</title>
        <authorList>
            <person name="Macqueen D.J."/>
            <person name="Gundappa M.K."/>
        </authorList>
    </citation>
    <scope>NUCLEOTIDE SEQUENCE [LARGE SCALE GENOMIC DNA]</scope>
</reference>
<dbReference type="InterPro" id="IPR014729">
    <property type="entry name" value="Rossmann-like_a/b/a_fold"/>
</dbReference>
<organism evidence="4 5">
    <name type="scientific">Hucho hucho</name>
    <name type="common">huchen</name>
    <dbReference type="NCBI Taxonomy" id="62062"/>
    <lineage>
        <taxon>Eukaryota</taxon>
        <taxon>Metazoa</taxon>
        <taxon>Chordata</taxon>
        <taxon>Craniata</taxon>
        <taxon>Vertebrata</taxon>
        <taxon>Euteleostomi</taxon>
        <taxon>Actinopterygii</taxon>
        <taxon>Neopterygii</taxon>
        <taxon>Teleostei</taxon>
        <taxon>Protacanthopterygii</taxon>
        <taxon>Salmoniformes</taxon>
        <taxon>Salmonidae</taxon>
        <taxon>Salmoninae</taxon>
        <taxon>Hucho</taxon>
    </lineage>
</organism>
<evidence type="ECO:0000313" key="4">
    <source>
        <dbReference type="Ensembl" id="ENSHHUP00000066627.1"/>
    </source>
</evidence>
<evidence type="ECO:0000256" key="2">
    <source>
        <dbReference type="SAM" id="MobiDB-lite"/>
    </source>
</evidence>
<reference evidence="4" key="3">
    <citation type="submission" date="2025-09" db="UniProtKB">
        <authorList>
            <consortium name="Ensembl"/>
        </authorList>
    </citation>
    <scope>IDENTIFICATION</scope>
</reference>
<dbReference type="Pfam" id="PF00875">
    <property type="entry name" value="DNA_photolyase"/>
    <property type="match status" value="1"/>
</dbReference>
<evidence type="ECO:0000256" key="1">
    <source>
        <dbReference type="ARBA" id="ARBA00022991"/>
    </source>
</evidence>
<feature type="domain" description="Photolyase/cryptochrome alpha/beta" evidence="3">
    <location>
        <begin position="1"/>
        <end position="118"/>
    </location>
</feature>
<dbReference type="InterPro" id="IPR036155">
    <property type="entry name" value="Crypto/Photolyase_N_sf"/>
</dbReference>
<protein>
    <recommendedName>
        <fullName evidence="3">Photolyase/cryptochrome alpha/beta domain-containing protein</fullName>
    </recommendedName>
</protein>
<dbReference type="AlphaFoldDB" id="A0A4W5PSR5"/>
<dbReference type="GO" id="GO:0045892">
    <property type="term" value="P:negative regulation of DNA-templated transcription"/>
    <property type="evidence" value="ECO:0007669"/>
    <property type="project" value="TreeGrafter"/>
</dbReference>
<dbReference type="GO" id="GO:0043153">
    <property type="term" value="P:entrainment of circadian clock by photoperiod"/>
    <property type="evidence" value="ECO:0007669"/>
    <property type="project" value="TreeGrafter"/>
</dbReference>
<keyword evidence="5" id="KW-1185">Reference proteome</keyword>
<sequence>MTCPFLVGPLELSPCVYPIILDRPFMEGGMRTGALRWRFLLQCLENLHRSLQALGSRLYVLQDPYQGTMRRLVAQWGVTQLSMDTEIEPPTLHPTGPGAPHHGLGSGTQHTHHCGTQMSRARLMLGLTGAEAQEAAKKNVYIFFY</sequence>
<dbReference type="GO" id="GO:0005737">
    <property type="term" value="C:cytoplasm"/>
    <property type="evidence" value="ECO:0007669"/>
    <property type="project" value="TreeGrafter"/>
</dbReference>
<dbReference type="GeneTree" id="ENSGT00940000165883"/>